<organism evidence="2 3">
    <name type="scientific">Candidatus Chromulinivorax destructor</name>
    <dbReference type="NCBI Taxonomy" id="2066483"/>
    <lineage>
        <taxon>Bacteria</taxon>
        <taxon>Candidatus Babelota</taxon>
        <taxon>Candidatus Babeliae</taxon>
        <taxon>Candidatus Babeliales</taxon>
        <taxon>Candidatus Chromulinivoraceae</taxon>
        <taxon>Candidatus Chromulinivorax</taxon>
    </lineage>
</organism>
<evidence type="ECO:0000313" key="2">
    <source>
        <dbReference type="EMBL" id="AXK61120.1"/>
    </source>
</evidence>
<name>A0A345ZCV3_9BACT</name>
<evidence type="ECO:0000256" key="1">
    <source>
        <dbReference type="SAM" id="Phobius"/>
    </source>
</evidence>
<protein>
    <submittedName>
        <fullName evidence="2">Uncharacterized protein</fullName>
    </submittedName>
</protein>
<sequence>MNLKISTTFMLSFMTVMSYNLQARYKEIPLQHLQLQADHATQKDFTWDYKVFNKKYCKKYLKSGSILRKGYQPIQITVKNSTSHDIIISPQDFTPIHVPALQVAEKLHRNNLARGLGFTAPAVVVGAPVAAACVYGGAMAAASSAAPGAVLFGLCLPALVVMSPFIITAIVQGVGAQDFNDTIDDILSNKELRKQTLAPGQTASGIICIPKKDFQKSMFAQANQNNLRAHA</sequence>
<dbReference type="Proteomes" id="UP000254834">
    <property type="component" value="Chromosome"/>
</dbReference>
<dbReference type="RefSeq" id="WP_115586135.1">
    <property type="nucleotide sequence ID" value="NZ_CP025544.1"/>
</dbReference>
<accession>A0A345ZCV3</accession>
<feature type="transmembrane region" description="Helical" evidence="1">
    <location>
        <begin position="150"/>
        <end position="171"/>
    </location>
</feature>
<evidence type="ECO:0000313" key="3">
    <source>
        <dbReference type="Proteomes" id="UP000254834"/>
    </source>
</evidence>
<dbReference type="OrthoDB" id="9758917at2"/>
<gene>
    <name evidence="2" type="ORF">C0J27_05305</name>
</gene>
<keyword evidence="1" id="KW-0472">Membrane</keyword>
<keyword evidence="1" id="KW-0812">Transmembrane</keyword>
<dbReference type="EMBL" id="CP025544">
    <property type="protein sequence ID" value="AXK61120.1"/>
    <property type="molecule type" value="Genomic_DNA"/>
</dbReference>
<keyword evidence="3" id="KW-1185">Reference proteome</keyword>
<dbReference type="KEGG" id="cdes:C0J27_05305"/>
<feature type="transmembrane region" description="Helical" evidence="1">
    <location>
        <begin position="116"/>
        <end position="138"/>
    </location>
</feature>
<proteinExistence type="predicted"/>
<reference evidence="2 3" key="1">
    <citation type="submission" date="2017-12" db="EMBL/GenBank/DDBJ databases">
        <title>Chromulinavorax destructans is a abundant pathogen of dominant heterotrophic picoflagllates.</title>
        <authorList>
            <person name="Deeg C.M."/>
            <person name="Zimmer M."/>
            <person name="Suttle C.A."/>
        </authorList>
    </citation>
    <scope>NUCLEOTIDE SEQUENCE [LARGE SCALE GENOMIC DNA]</scope>
    <source>
        <strain evidence="2 3">SeV1</strain>
    </source>
</reference>
<dbReference type="AlphaFoldDB" id="A0A345ZCV3"/>
<keyword evidence="1" id="KW-1133">Transmembrane helix</keyword>